<dbReference type="InterPro" id="IPR029032">
    <property type="entry name" value="AhpD-like"/>
</dbReference>
<evidence type="ECO:0000313" key="3">
    <source>
        <dbReference type="EMBL" id="MBM6660272.1"/>
    </source>
</evidence>
<dbReference type="GO" id="GO:0051920">
    <property type="term" value="F:peroxiredoxin activity"/>
    <property type="evidence" value="ECO:0007669"/>
    <property type="project" value="InterPro"/>
</dbReference>
<dbReference type="Pfam" id="PF03992">
    <property type="entry name" value="ABM"/>
    <property type="match status" value="1"/>
</dbReference>
<dbReference type="PROSITE" id="PS51725">
    <property type="entry name" value="ABM"/>
    <property type="match status" value="1"/>
</dbReference>
<protein>
    <submittedName>
        <fullName evidence="3">Carboxymuconolactone decarboxylase family protein</fullName>
    </submittedName>
</protein>
<dbReference type="Pfam" id="PF02627">
    <property type="entry name" value="CMD"/>
    <property type="match status" value="2"/>
</dbReference>
<sequence>MKKTILSITIALAAGANGHAQATNDHVDENKTDRTELCRHNYRMLFGGEALTGKGTDPEMMDILQKFIFGDVFATGNLTMKQRELITCVTLASMQTLPQLTAHAGAALNVGATPEELREAIYLTAPFIGFPKTLNAVATVNEVFAKRGISLPLKNQASVTEGTRHARGAAIQDSLYSGGISAVMEGVPAGLGDDVARMLTDYFFGDIYTRGALDIGTRELLGYCILAAIGADSQLQSHYHGNIKAGNSPETVAAAIVQCLPYIGFPAAIKALKTIRQEYTKTAAAGAKLVRLSKIVVDPARIDEYNAMLKEEIETSVAVEPGVLTLYAMAEKDAPNKIAILEIYADRDAYESHLKTPHFIKYKQGTLDMVKDLQLIDTNPLIPDMKIK</sequence>
<evidence type="ECO:0000256" key="1">
    <source>
        <dbReference type="SAM" id="SignalP"/>
    </source>
</evidence>
<evidence type="ECO:0000259" key="2">
    <source>
        <dbReference type="PROSITE" id="PS51725"/>
    </source>
</evidence>
<comment type="caution">
    <text evidence="3">The sequence shown here is derived from an EMBL/GenBank/DDBJ whole genome shotgun (WGS) entry which is preliminary data.</text>
</comment>
<proteinExistence type="predicted"/>
<dbReference type="PANTHER" id="PTHR33570">
    <property type="entry name" value="4-CARBOXYMUCONOLACTONE DECARBOXYLASE FAMILY PROTEIN"/>
    <property type="match status" value="1"/>
</dbReference>
<dbReference type="Proteomes" id="UP000764045">
    <property type="component" value="Unassembled WGS sequence"/>
</dbReference>
<feature type="signal peptide" evidence="1">
    <location>
        <begin position="1"/>
        <end position="22"/>
    </location>
</feature>
<dbReference type="EMBL" id="JACJJL010000001">
    <property type="protein sequence ID" value="MBM6660272.1"/>
    <property type="molecule type" value="Genomic_DNA"/>
</dbReference>
<dbReference type="SUPFAM" id="SSF54909">
    <property type="entry name" value="Dimeric alpha+beta barrel"/>
    <property type="match status" value="1"/>
</dbReference>
<feature type="chain" id="PRO_5036944996" evidence="1">
    <location>
        <begin position="23"/>
        <end position="388"/>
    </location>
</feature>
<organism evidence="3 4">
    <name type="scientific">Marseilla massiliensis</name>
    <dbReference type="NCBI Taxonomy" id="1841864"/>
    <lineage>
        <taxon>Bacteria</taxon>
        <taxon>Pseudomonadati</taxon>
        <taxon>Bacteroidota</taxon>
        <taxon>Bacteroidia</taxon>
        <taxon>Bacteroidales</taxon>
        <taxon>Prevotellaceae</taxon>
        <taxon>Marseilla</taxon>
    </lineage>
</organism>
<keyword evidence="4" id="KW-1185">Reference proteome</keyword>
<dbReference type="Gene3D" id="3.30.70.100">
    <property type="match status" value="1"/>
</dbReference>
<dbReference type="AlphaFoldDB" id="A0A938WJK3"/>
<dbReference type="RefSeq" id="WP_205106869.1">
    <property type="nucleotide sequence ID" value="NZ_JACJJL010000001.1"/>
</dbReference>
<evidence type="ECO:0000313" key="4">
    <source>
        <dbReference type="Proteomes" id="UP000764045"/>
    </source>
</evidence>
<dbReference type="Gene3D" id="1.20.1290.10">
    <property type="entry name" value="AhpD-like"/>
    <property type="match status" value="1"/>
</dbReference>
<dbReference type="InterPro" id="IPR003779">
    <property type="entry name" value="CMD-like"/>
</dbReference>
<dbReference type="InterPro" id="IPR011008">
    <property type="entry name" value="Dimeric_a/b-barrel"/>
</dbReference>
<dbReference type="SUPFAM" id="SSF69118">
    <property type="entry name" value="AhpD-like"/>
    <property type="match status" value="1"/>
</dbReference>
<name>A0A938WJK3_9BACT</name>
<gene>
    <name evidence="3" type="ORF">H6B30_00635</name>
</gene>
<dbReference type="InterPro" id="IPR052512">
    <property type="entry name" value="4CMD/NDH-1_regulator"/>
</dbReference>
<dbReference type="InterPro" id="IPR007138">
    <property type="entry name" value="ABM_dom"/>
</dbReference>
<reference evidence="3 4" key="1">
    <citation type="journal article" date="2021" name="Sci. Rep.">
        <title>The distribution of antibiotic resistance genes in chicken gut microbiota commensals.</title>
        <authorList>
            <person name="Juricova H."/>
            <person name="Matiasovicova J."/>
            <person name="Kubasova T."/>
            <person name="Cejkova D."/>
            <person name="Rychlik I."/>
        </authorList>
    </citation>
    <scope>NUCLEOTIDE SEQUENCE [LARGE SCALE GENOMIC DNA]</scope>
    <source>
        <strain evidence="3 4">An819</strain>
    </source>
</reference>
<keyword evidence="1" id="KW-0732">Signal</keyword>
<accession>A0A938WJK3</accession>
<feature type="domain" description="ABM" evidence="2">
    <location>
        <begin position="289"/>
        <end position="382"/>
    </location>
</feature>
<dbReference type="PANTHER" id="PTHR33570:SF2">
    <property type="entry name" value="CARBOXYMUCONOLACTONE DECARBOXYLASE-LIKE DOMAIN-CONTAINING PROTEIN"/>
    <property type="match status" value="1"/>
</dbReference>